<feature type="transmembrane region" description="Helical" evidence="7">
    <location>
        <begin position="43"/>
        <end position="64"/>
    </location>
</feature>
<keyword evidence="5 7" id="KW-1133">Transmembrane helix</keyword>
<proteinExistence type="inferred from homology"/>
<dbReference type="Gene3D" id="2.30.30.60">
    <property type="match status" value="1"/>
</dbReference>
<keyword evidence="11" id="KW-1185">Reference proteome</keyword>
<evidence type="ECO:0000313" key="11">
    <source>
        <dbReference type="Proteomes" id="UP000199481"/>
    </source>
</evidence>
<evidence type="ECO:0000256" key="6">
    <source>
        <dbReference type="ARBA" id="ARBA00023136"/>
    </source>
</evidence>
<dbReference type="SUPFAM" id="SSF50182">
    <property type="entry name" value="Sm-like ribonucleoproteins"/>
    <property type="match status" value="1"/>
</dbReference>
<accession>A0A1H1B6P1</accession>
<feature type="domain" description="Mechanosensitive ion channel MscS" evidence="8">
    <location>
        <begin position="143"/>
        <end position="205"/>
    </location>
</feature>
<evidence type="ECO:0000256" key="1">
    <source>
        <dbReference type="ARBA" id="ARBA00004651"/>
    </source>
</evidence>
<dbReference type="Pfam" id="PF21088">
    <property type="entry name" value="MS_channel_1st"/>
    <property type="match status" value="1"/>
</dbReference>
<gene>
    <name evidence="10" type="ORF">SAMN04487752_2453</name>
</gene>
<dbReference type="InterPro" id="IPR006685">
    <property type="entry name" value="MscS_channel_2nd"/>
</dbReference>
<dbReference type="InterPro" id="IPR011014">
    <property type="entry name" value="MscS_channel_TM-2"/>
</dbReference>
<feature type="transmembrane region" description="Helical" evidence="7">
    <location>
        <begin position="99"/>
        <end position="119"/>
    </location>
</feature>
<dbReference type="PANTHER" id="PTHR30460">
    <property type="entry name" value="MODERATE CONDUCTANCE MECHANOSENSITIVE CHANNEL YBIO"/>
    <property type="match status" value="1"/>
</dbReference>
<dbReference type="EMBL" id="FNJW01000008">
    <property type="protein sequence ID" value="SDQ47615.1"/>
    <property type="molecule type" value="Genomic_DNA"/>
</dbReference>
<feature type="domain" description="Mechanosensitive ion channel transmembrane helices 2/3" evidence="9">
    <location>
        <begin position="105"/>
        <end position="140"/>
    </location>
</feature>
<dbReference type="Pfam" id="PF00924">
    <property type="entry name" value="MS_channel_2nd"/>
    <property type="match status" value="1"/>
</dbReference>
<dbReference type="InterPro" id="IPR023408">
    <property type="entry name" value="MscS_beta-dom_sf"/>
</dbReference>
<dbReference type="Proteomes" id="UP000199481">
    <property type="component" value="Unassembled WGS sequence"/>
</dbReference>
<evidence type="ECO:0000256" key="5">
    <source>
        <dbReference type="ARBA" id="ARBA00022989"/>
    </source>
</evidence>
<dbReference type="SUPFAM" id="SSF82861">
    <property type="entry name" value="Mechanosensitive channel protein MscS (YggB), transmembrane region"/>
    <property type="match status" value="1"/>
</dbReference>
<protein>
    <submittedName>
        <fullName evidence="10">Small conductance mechanosensitive channel</fullName>
    </submittedName>
</protein>
<keyword evidence="3" id="KW-1003">Cell membrane</keyword>
<dbReference type="InterPro" id="IPR010920">
    <property type="entry name" value="LSM_dom_sf"/>
</dbReference>
<keyword evidence="4 7" id="KW-0812">Transmembrane</keyword>
<dbReference type="AlphaFoldDB" id="A0A1H1B6P1"/>
<evidence type="ECO:0000259" key="9">
    <source>
        <dbReference type="Pfam" id="PF21088"/>
    </source>
</evidence>
<evidence type="ECO:0000256" key="2">
    <source>
        <dbReference type="ARBA" id="ARBA00008017"/>
    </source>
</evidence>
<evidence type="ECO:0000259" key="8">
    <source>
        <dbReference type="Pfam" id="PF00924"/>
    </source>
</evidence>
<evidence type="ECO:0000256" key="4">
    <source>
        <dbReference type="ARBA" id="ARBA00022692"/>
    </source>
</evidence>
<dbReference type="InterPro" id="IPR045276">
    <property type="entry name" value="YbiO_bact"/>
</dbReference>
<keyword evidence="6 7" id="KW-0472">Membrane</keyword>
<sequence length="305" mass="33786">MDSSIMDSSSQLDSSIAVDVVDTITEQTNIFSEFWTSIDWAKIISMVTAGAIQIVFFTIFFYLIKIIGNFFIERTFDNYRKKKDISTNRLNTLYNLSKNLFQSFVGFFLFYAILSAIGIPVGTLLAGAGVIGLALSLGAQGFVSDIVNGFFLLLEKQIDVGDVVDLETVSGTVVDVNLKTTKVKSFDGTMNFVPNRYITIVSNKSREDMRAQIDIRLSPDTDINKVNTIIAEVNDTLVPQYPDITEPPDNLGLINLGNGHYGIRIVIFALHGHEFEIQNAFSQAYVTALTKNGIEIPVNPLNIIQ</sequence>
<dbReference type="InterPro" id="IPR011066">
    <property type="entry name" value="MscS_channel_C_sf"/>
</dbReference>
<comment type="similarity">
    <text evidence="2">Belongs to the MscS (TC 1.A.23) family.</text>
</comment>
<dbReference type="GO" id="GO:0008381">
    <property type="term" value="F:mechanosensitive monoatomic ion channel activity"/>
    <property type="evidence" value="ECO:0007669"/>
    <property type="project" value="InterPro"/>
</dbReference>
<name>A0A1H1B6P1_9LACT</name>
<dbReference type="Gene3D" id="3.30.70.100">
    <property type="match status" value="1"/>
</dbReference>
<dbReference type="Gene3D" id="1.10.287.1260">
    <property type="match status" value="1"/>
</dbReference>
<comment type="subcellular location">
    <subcellularLocation>
        <location evidence="1">Cell membrane</location>
        <topology evidence="1">Multi-pass membrane protein</topology>
    </subcellularLocation>
</comment>
<dbReference type="RefSeq" id="WP_226776705.1">
    <property type="nucleotide sequence ID" value="NZ_CP084916.1"/>
</dbReference>
<dbReference type="GO" id="GO:0005886">
    <property type="term" value="C:plasma membrane"/>
    <property type="evidence" value="ECO:0007669"/>
    <property type="project" value="UniProtKB-SubCell"/>
</dbReference>
<organism evidence="10 11">
    <name type="scientific">Carnobacterium viridans</name>
    <dbReference type="NCBI Taxonomy" id="174587"/>
    <lineage>
        <taxon>Bacteria</taxon>
        <taxon>Bacillati</taxon>
        <taxon>Bacillota</taxon>
        <taxon>Bacilli</taxon>
        <taxon>Lactobacillales</taxon>
        <taxon>Carnobacteriaceae</taxon>
        <taxon>Carnobacterium</taxon>
    </lineage>
</organism>
<evidence type="ECO:0000256" key="7">
    <source>
        <dbReference type="SAM" id="Phobius"/>
    </source>
</evidence>
<dbReference type="SUPFAM" id="SSF82689">
    <property type="entry name" value="Mechanosensitive channel protein MscS (YggB), C-terminal domain"/>
    <property type="match status" value="1"/>
</dbReference>
<evidence type="ECO:0000313" key="10">
    <source>
        <dbReference type="EMBL" id="SDQ47615.1"/>
    </source>
</evidence>
<dbReference type="PANTHER" id="PTHR30460:SF0">
    <property type="entry name" value="MODERATE CONDUCTANCE MECHANOSENSITIVE CHANNEL YBIO"/>
    <property type="match status" value="1"/>
</dbReference>
<dbReference type="InterPro" id="IPR049142">
    <property type="entry name" value="MS_channel_1st"/>
</dbReference>
<reference evidence="11" key="1">
    <citation type="submission" date="2016-10" db="EMBL/GenBank/DDBJ databases">
        <authorList>
            <person name="Varghese N."/>
            <person name="Submissions S."/>
        </authorList>
    </citation>
    <scope>NUCLEOTIDE SEQUENCE [LARGE SCALE GENOMIC DNA]</scope>
    <source>
        <strain evidence="11">MPL-11</strain>
    </source>
</reference>
<evidence type="ECO:0000256" key="3">
    <source>
        <dbReference type="ARBA" id="ARBA00022475"/>
    </source>
</evidence>